<dbReference type="PANTHER" id="PTHR40465:SF1">
    <property type="entry name" value="DUF6534 DOMAIN-CONTAINING PROTEIN"/>
    <property type="match status" value="1"/>
</dbReference>
<comment type="caution">
    <text evidence="3">The sequence shown here is derived from an EMBL/GenBank/DDBJ whole genome shotgun (WGS) entry which is preliminary data.</text>
</comment>
<sequence>MDGLPSVSAFLTPFIQTIAFGAVLYGASVVQAYYYMMNWDRDPVWMRYFVGIIIILETVGSACQFSSLNTYTVGVLNNPASILELDWTICAAPILINMVQVLVASFYIGRMWLYTKNIILASFTACLVLGRTISFAYAQHGICASRTWHEVRYSHNIRVPSILAMIFAPVSDGLIALTMVVYLFHSYTKVRRTRQVITWLVILTINTGVILVAAGICTLILYMKMPESLAYAGTLALSGKLYANSLLAMLNGRHALRSKLDDPVSLNSTSLYTSSLGFSRNVQTIPQPVRVHISREMYDNVIDIRTDMNQIKE</sequence>
<reference evidence="3 4" key="1">
    <citation type="submission" date="2022-09" db="EMBL/GenBank/DDBJ databases">
        <authorList>
            <person name="Palmer J.M."/>
        </authorList>
    </citation>
    <scope>NUCLEOTIDE SEQUENCE [LARGE SCALE GENOMIC DNA]</scope>
    <source>
        <strain evidence="3 4">DSM 7382</strain>
    </source>
</reference>
<dbReference type="EMBL" id="JASBNA010000009">
    <property type="protein sequence ID" value="KAK7689011.1"/>
    <property type="molecule type" value="Genomic_DNA"/>
</dbReference>
<keyword evidence="4" id="KW-1185">Reference proteome</keyword>
<feature type="transmembrane region" description="Helical" evidence="1">
    <location>
        <begin position="196"/>
        <end position="223"/>
    </location>
</feature>
<dbReference type="AlphaFoldDB" id="A0AAW0GHU0"/>
<keyword evidence="1" id="KW-0812">Transmembrane</keyword>
<dbReference type="InterPro" id="IPR045339">
    <property type="entry name" value="DUF6534"/>
</dbReference>
<proteinExistence type="predicted"/>
<feature type="transmembrane region" description="Helical" evidence="1">
    <location>
        <begin position="229"/>
        <end position="250"/>
    </location>
</feature>
<evidence type="ECO:0000259" key="2">
    <source>
        <dbReference type="Pfam" id="PF20152"/>
    </source>
</evidence>
<organism evidence="3 4">
    <name type="scientific">Cerrena zonata</name>
    <dbReference type="NCBI Taxonomy" id="2478898"/>
    <lineage>
        <taxon>Eukaryota</taxon>
        <taxon>Fungi</taxon>
        <taxon>Dikarya</taxon>
        <taxon>Basidiomycota</taxon>
        <taxon>Agaricomycotina</taxon>
        <taxon>Agaricomycetes</taxon>
        <taxon>Polyporales</taxon>
        <taxon>Cerrenaceae</taxon>
        <taxon>Cerrena</taxon>
    </lineage>
</organism>
<feature type="transmembrane region" description="Helical" evidence="1">
    <location>
        <begin position="48"/>
        <end position="67"/>
    </location>
</feature>
<feature type="transmembrane region" description="Helical" evidence="1">
    <location>
        <begin position="162"/>
        <end position="184"/>
    </location>
</feature>
<feature type="transmembrane region" description="Helical" evidence="1">
    <location>
        <begin position="14"/>
        <end position="36"/>
    </location>
</feature>
<evidence type="ECO:0000313" key="3">
    <source>
        <dbReference type="EMBL" id="KAK7689011.1"/>
    </source>
</evidence>
<feature type="domain" description="DUF6534" evidence="2">
    <location>
        <begin position="170"/>
        <end position="254"/>
    </location>
</feature>
<gene>
    <name evidence="3" type="ORF">QCA50_007702</name>
</gene>
<keyword evidence="1" id="KW-1133">Transmembrane helix</keyword>
<evidence type="ECO:0000256" key="1">
    <source>
        <dbReference type="SAM" id="Phobius"/>
    </source>
</evidence>
<accession>A0AAW0GHU0</accession>
<name>A0AAW0GHU0_9APHY</name>
<protein>
    <recommendedName>
        <fullName evidence="2">DUF6534 domain-containing protein</fullName>
    </recommendedName>
</protein>
<feature type="transmembrane region" description="Helical" evidence="1">
    <location>
        <begin position="120"/>
        <end position="142"/>
    </location>
</feature>
<dbReference type="Proteomes" id="UP001385951">
    <property type="component" value="Unassembled WGS sequence"/>
</dbReference>
<keyword evidence="1" id="KW-0472">Membrane</keyword>
<evidence type="ECO:0000313" key="4">
    <source>
        <dbReference type="Proteomes" id="UP001385951"/>
    </source>
</evidence>
<dbReference type="PANTHER" id="PTHR40465">
    <property type="entry name" value="CHROMOSOME 1, WHOLE GENOME SHOTGUN SEQUENCE"/>
    <property type="match status" value="1"/>
</dbReference>
<feature type="transmembrane region" description="Helical" evidence="1">
    <location>
        <begin position="87"/>
        <end position="108"/>
    </location>
</feature>
<dbReference type="Pfam" id="PF20152">
    <property type="entry name" value="DUF6534"/>
    <property type="match status" value="1"/>
</dbReference>